<comment type="caution">
    <text evidence="1">The sequence shown here is derived from an EMBL/GenBank/DDBJ whole genome shotgun (WGS) entry which is preliminary data.</text>
</comment>
<dbReference type="EMBL" id="STGV01000001">
    <property type="protein sequence ID" value="THV25626.1"/>
    <property type="molecule type" value="Genomic_DNA"/>
</dbReference>
<dbReference type="Proteomes" id="UP000308828">
    <property type="component" value="Unassembled WGS sequence"/>
</dbReference>
<evidence type="ECO:0000313" key="1">
    <source>
        <dbReference type="EMBL" id="THV25626.1"/>
    </source>
</evidence>
<dbReference type="AlphaFoldDB" id="A0A4V4HND0"/>
<protein>
    <submittedName>
        <fullName evidence="1">Uncharacterized protein</fullName>
    </submittedName>
</protein>
<dbReference type="OrthoDB" id="8384924at2"/>
<evidence type="ECO:0000313" key="2">
    <source>
        <dbReference type="Proteomes" id="UP000308828"/>
    </source>
</evidence>
<gene>
    <name evidence="1" type="ORF">FAA97_05430</name>
</gene>
<reference evidence="1 2" key="1">
    <citation type="submission" date="2019-04" db="EMBL/GenBank/DDBJ databases">
        <title>Genome sequence of strain shin9-1.</title>
        <authorList>
            <person name="Gao J."/>
            <person name="Sun J."/>
        </authorList>
    </citation>
    <scope>NUCLEOTIDE SEQUENCE [LARGE SCALE GENOMIC DNA]</scope>
    <source>
        <strain evidence="2">shin9-1</strain>
    </source>
</reference>
<accession>A0A4V4HND0</accession>
<organism evidence="1 2">
    <name type="scientific">Peteryoungia ipomoeae</name>
    <dbReference type="NCBI Taxonomy" id="1210932"/>
    <lineage>
        <taxon>Bacteria</taxon>
        <taxon>Pseudomonadati</taxon>
        <taxon>Pseudomonadota</taxon>
        <taxon>Alphaproteobacteria</taxon>
        <taxon>Hyphomicrobiales</taxon>
        <taxon>Rhizobiaceae</taxon>
        <taxon>Peteryoungia</taxon>
    </lineage>
</organism>
<name>A0A4V4HND0_9HYPH</name>
<keyword evidence="2" id="KW-1185">Reference proteome</keyword>
<proteinExistence type="predicted"/>
<dbReference type="RefSeq" id="WP_136597462.1">
    <property type="nucleotide sequence ID" value="NZ_STGV01000001.1"/>
</dbReference>
<sequence length="129" mass="14535">MIPVDDSIPIYVFPDGWHIAELVSRFDYLREGEQMGNCAGQFFSGPCTIYSLRDGRGRSHASILFDGSTIDEVAGRANTPLKLKHRLRVRQFLTDRGYRVHPLAFLRPHIARLQRHAAALQKASISEAS</sequence>